<reference evidence="2" key="1">
    <citation type="submission" date="2020-11" db="EMBL/GenBank/DDBJ databases">
        <authorList>
            <person name="Tran Van P."/>
        </authorList>
    </citation>
    <scope>NUCLEOTIDE SEQUENCE</scope>
</reference>
<dbReference type="AlphaFoldDB" id="A0A7R9F2D4"/>
<evidence type="ECO:0000256" key="1">
    <source>
        <dbReference type="SAM" id="SignalP"/>
    </source>
</evidence>
<feature type="signal peptide" evidence="1">
    <location>
        <begin position="1"/>
        <end position="24"/>
    </location>
</feature>
<name>A0A7R9F2D4_9NEOP</name>
<evidence type="ECO:0000313" key="2">
    <source>
        <dbReference type="EMBL" id="CAD7445745.1"/>
    </source>
</evidence>
<feature type="chain" id="PRO_5031234794" evidence="1">
    <location>
        <begin position="25"/>
        <end position="102"/>
    </location>
</feature>
<sequence>MLFILRTFSIVQFLVLECCNNSTCLCVRRKQRSVPTPASLRATAMQDVDVEELSARLSLMSPGGSNEQQDASAVAAEGYNTNQCIYLEQLLVIKSVLGALET</sequence>
<organism evidence="2">
    <name type="scientific">Timema bartmani</name>
    <dbReference type="NCBI Taxonomy" id="61472"/>
    <lineage>
        <taxon>Eukaryota</taxon>
        <taxon>Metazoa</taxon>
        <taxon>Ecdysozoa</taxon>
        <taxon>Arthropoda</taxon>
        <taxon>Hexapoda</taxon>
        <taxon>Insecta</taxon>
        <taxon>Pterygota</taxon>
        <taxon>Neoptera</taxon>
        <taxon>Polyneoptera</taxon>
        <taxon>Phasmatodea</taxon>
        <taxon>Timematodea</taxon>
        <taxon>Timematoidea</taxon>
        <taxon>Timematidae</taxon>
        <taxon>Timema</taxon>
    </lineage>
</organism>
<keyword evidence="1" id="KW-0732">Signal</keyword>
<accession>A0A7R9F2D4</accession>
<proteinExistence type="predicted"/>
<protein>
    <submittedName>
        <fullName evidence="2">Uncharacterized protein</fullName>
    </submittedName>
</protein>
<dbReference type="EMBL" id="OD567495">
    <property type="protein sequence ID" value="CAD7445745.1"/>
    <property type="molecule type" value="Genomic_DNA"/>
</dbReference>
<gene>
    <name evidence="2" type="ORF">TBIB3V08_LOCUS8093</name>
</gene>